<evidence type="ECO:0000256" key="9">
    <source>
        <dbReference type="ARBA" id="ARBA00022741"/>
    </source>
</evidence>
<comment type="caution">
    <text evidence="19">The sequence shown here is derived from an EMBL/GenBank/DDBJ whole genome shotgun (WGS) entry which is preliminary data.</text>
</comment>
<proteinExistence type="inferred from homology"/>
<evidence type="ECO:0000256" key="13">
    <source>
        <dbReference type="ARBA" id="ARBA00023146"/>
    </source>
</evidence>
<dbReference type="InterPro" id="IPR023586">
    <property type="entry name" value="Ile-tRNA-ligase_type2"/>
</dbReference>
<dbReference type="GO" id="GO:0002161">
    <property type="term" value="F:aminoacyl-tRNA deacylase activity"/>
    <property type="evidence" value="ECO:0007669"/>
    <property type="project" value="InterPro"/>
</dbReference>
<evidence type="ECO:0000313" key="19">
    <source>
        <dbReference type="EMBL" id="HHE31499.1"/>
    </source>
</evidence>
<reference evidence="19" key="1">
    <citation type="journal article" date="2020" name="mSystems">
        <title>Genome- and Community-Level Interaction Insights into Carbon Utilization and Element Cycling Functions of Hydrothermarchaeota in Hydrothermal Sediment.</title>
        <authorList>
            <person name="Zhou Z."/>
            <person name="Liu Y."/>
            <person name="Xu W."/>
            <person name="Pan J."/>
            <person name="Luo Z.H."/>
            <person name="Li M."/>
        </authorList>
    </citation>
    <scope>NUCLEOTIDE SEQUENCE [LARGE SCALE GENOMIC DNA]</scope>
    <source>
        <strain evidence="19">HyVt-633</strain>
    </source>
</reference>
<evidence type="ECO:0000256" key="3">
    <source>
        <dbReference type="ARBA" id="ARBA00007078"/>
    </source>
</evidence>
<feature type="domain" description="Aminoacyl-tRNA synthetase class Ia" evidence="17">
    <location>
        <begin position="21"/>
        <end position="655"/>
    </location>
</feature>
<keyword evidence="7 19" id="KW-0436">Ligase</keyword>
<evidence type="ECO:0000256" key="8">
    <source>
        <dbReference type="ARBA" id="ARBA00022723"/>
    </source>
</evidence>
<dbReference type="GO" id="GO:0004822">
    <property type="term" value="F:isoleucine-tRNA ligase activity"/>
    <property type="evidence" value="ECO:0007669"/>
    <property type="project" value="UniProtKB-UniRule"/>
</dbReference>
<comment type="cofactor">
    <cofactor evidence="1">
        <name>Zn(2+)</name>
        <dbReference type="ChEBI" id="CHEBI:29105"/>
    </cofactor>
</comment>
<protein>
    <recommendedName>
        <fullName evidence="5 16">Isoleucine--tRNA ligase</fullName>
        <ecNumber evidence="5 16">6.1.1.5</ecNumber>
    </recommendedName>
</protein>
<evidence type="ECO:0000256" key="7">
    <source>
        <dbReference type="ARBA" id="ARBA00022598"/>
    </source>
</evidence>
<dbReference type="Proteomes" id="UP000886058">
    <property type="component" value="Unassembled WGS sequence"/>
</dbReference>
<dbReference type="NCBIfam" id="TIGR00392">
    <property type="entry name" value="ileS"/>
    <property type="match status" value="1"/>
</dbReference>
<comment type="subunit">
    <text evidence="4">Monomer.</text>
</comment>
<dbReference type="GO" id="GO:0005737">
    <property type="term" value="C:cytoplasm"/>
    <property type="evidence" value="ECO:0007669"/>
    <property type="project" value="UniProtKB-SubCell"/>
</dbReference>
<dbReference type="GO" id="GO:0005524">
    <property type="term" value="F:ATP binding"/>
    <property type="evidence" value="ECO:0007669"/>
    <property type="project" value="UniProtKB-KW"/>
</dbReference>
<dbReference type="CDD" id="cd00818">
    <property type="entry name" value="IleRS_core"/>
    <property type="match status" value="1"/>
</dbReference>
<keyword evidence="9" id="KW-0547">Nucleotide-binding</keyword>
<dbReference type="GO" id="GO:0046872">
    <property type="term" value="F:metal ion binding"/>
    <property type="evidence" value="ECO:0007669"/>
    <property type="project" value="UniProtKB-KW"/>
</dbReference>
<dbReference type="Gene3D" id="3.40.50.620">
    <property type="entry name" value="HUPs"/>
    <property type="match status" value="2"/>
</dbReference>
<dbReference type="SUPFAM" id="SSF50677">
    <property type="entry name" value="ValRS/IleRS/LeuRS editing domain"/>
    <property type="match status" value="1"/>
</dbReference>
<feature type="non-terminal residue" evidence="19">
    <location>
        <position position="1058"/>
    </location>
</feature>
<dbReference type="EC" id="6.1.1.5" evidence="5 16"/>
<dbReference type="FunFam" id="3.40.50.620:FF:000075">
    <property type="entry name" value="Isoleucine--tRNA ligase"/>
    <property type="match status" value="1"/>
</dbReference>
<evidence type="ECO:0000256" key="5">
    <source>
        <dbReference type="ARBA" id="ARBA00013165"/>
    </source>
</evidence>
<keyword evidence="8" id="KW-0479">Metal-binding</keyword>
<keyword evidence="13" id="KW-0030">Aminoacyl-tRNA synthetase</keyword>
<evidence type="ECO:0000256" key="2">
    <source>
        <dbReference type="ARBA" id="ARBA00004496"/>
    </source>
</evidence>
<dbReference type="GO" id="GO:0006428">
    <property type="term" value="P:isoleucyl-tRNA aminoacylation"/>
    <property type="evidence" value="ECO:0007669"/>
    <property type="project" value="UniProtKB-UniRule"/>
</dbReference>
<sequence>MPDTYPEYPSSLSYSAMEAQIREFWIERNIFRKSLEKDAPKGIYSFYEGPPTVNGKPGVHHLFSRTIKDVVCRYHAMQGYQVPRKAGWDTHGLPVEISVEKKLGLKNKSHVEEYGVGEFNREARSLVYHHIDDNREGWGKLTERMGYWVDMDSPYITCDNNYIESVWWALKTIFDKGLIYKDYKIVPQDPKSETVLSSHELALGYKEVQDPSVYIEFRLKDSEESILVWTTTPWTLISNVALAVGRDIDYVRVKHRETGEVLILAESRLSVLTDKIGDESAWEVIDRMKGSDLEGRDYEPLFNYFSPERRCWYVACGDFVSTGDGTGIVHIAPAFGADDYELSKQYQLPMLQPVARNGCFTAEVPDYEGMFFKDADKPIMQRLKEEGKLYRRETIQHTYPFSWRYDVPVIYYARESWYIRTTDIAPRMVELNKTINWNPSEIGAGRFGNWLEENKDWALSRERFWGTPLPVWVAEDFAIGDGPDSGKLFAVGSVAELREGFIDIDGEQMNLGAALDKGLVELDLHKPFVDRIYFIRDGRRFNRTPELIDVWFDSGSMPFAQLHYPFENKELFDKTFPADFIAEGVDQTRGWFYTLHAIATLIFDRPAYRNLVVNGHILDKKGQKMSKSKGNVVDPFESMEQYGADAIRWYLMITSPPWRPKLFNAAEIEEEQRKFFRAFINSYNFFVLYANVDGFRNEEEAIPFGERSELDRWVLSSLNTLVAEVTRRMESYDLTGASRLIGDFTVDDLSNWYIRRSRKRFWKGDMGPDKLSAYQTLATVLETLARLMAPFAPFISEKIWLDLKSVSGDAKAESVHLADWPVSDDACIDAALEERMKKAQIITSLVRTMREKATIKVRQPLKRILLAAAEPGSKASYELVSGIIKEEVNVQTIEYVEDEDGSVISKKAKPNFKTLGPRYGKDMKALAERIRLMSHKQIARLEQEGEIEIDIDGRLFKIERADVDIVHEDIEGWLVAADDAHRIMVALDTEITEELELMGLARELVSRIQTVRKESGLEITDRIVLHLNASGKLADAIKKHEAYIMEETLAVELNCPSS</sequence>
<dbReference type="InterPro" id="IPR002301">
    <property type="entry name" value="Ile-tRNA-ligase"/>
</dbReference>
<dbReference type="PANTHER" id="PTHR42780">
    <property type="entry name" value="SOLEUCYL-TRNA SYNTHETASE"/>
    <property type="match status" value="1"/>
</dbReference>
<comment type="function">
    <text evidence="14">Catalyzes the attachment of isoleucine to tRNA(Ile). As IleRS can inadvertently accommodate and process structurally similar amino acids such as valine, to avoid such errors it has two additional distinct tRNA(Ile)-dependent editing activities. One activity is designated as 'pretransfer' editing and involves the hydrolysis of activated Val-AMP. The other activity is designated 'posttransfer' editing and involves deacylation of mischarged Val-tRNA(Ile).</text>
</comment>
<evidence type="ECO:0000256" key="11">
    <source>
        <dbReference type="ARBA" id="ARBA00022840"/>
    </source>
</evidence>
<keyword evidence="10" id="KW-0862">Zinc</keyword>
<evidence type="ECO:0000259" key="18">
    <source>
        <dbReference type="Pfam" id="PF08264"/>
    </source>
</evidence>
<dbReference type="InterPro" id="IPR033709">
    <property type="entry name" value="Anticodon_Ile_ABEc"/>
</dbReference>
<dbReference type="SUPFAM" id="SSF52374">
    <property type="entry name" value="Nucleotidylyl transferase"/>
    <property type="match status" value="1"/>
</dbReference>
<evidence type="ECO:0000256" key="12">
    <source>
        <dbReference type="ARBA" id="ARBA00022917"/>
    </source>
</evidence>
<dbReference type="SUPFAM" id="SSF47323">
    <property type="entry name" value="Anticodon-binding domain of a subclass of class I aminoacyl-tRNA synthetases"/>
    <property type="match status" value="1"/>
</dbReference>
<comment type="catalytic activity">
    <reaction evidence="15">
        <text>tRNA(Ile) + L-isoleucine + ATP = L-isoleucyl-tRNA(Ile) + AMP + diphosphate</text>
        <dbReference type="Rhea" id="RHEA:11060"/>
        <dbReference type="Rhea" id="RHEA-COMP:9666"/>
        <dbReference type="Rhea" id="RHEA-COMP:9695"/>
        <dbReference type="ChEBI" id="CHEBI:30616"/>
        <dbReference type="ChEBI" id="CHEBI:33019"/>
        <dbReference type="ChEBI" id="CHEBI:58045"/>
        <dbReference type="ChEBI" id="CHEBI:78442"/>
        <dbReference type="ChEBI" id="CHEBI:78528"/>
        <dbReference type="ChEBI" id="CHEBI:456215"/>
        <dbReference type="EC" id="6.1.1.5"/>
    </reaction>
</comment>
<dbReference type="AlphaFoldDB" id="A0A7C5HB96"/>
<evidence type="ECO:0000259" key="17">
    <source>
        <dbReference type="Pfam" id="PF00133"/>
    </source>
</evidence>
<comment type="subcellular location">
    <subcellularLocation>
        <location evidence="2">Cytoplasm</location>
    </subcellularLocation>
</comment>
<dbReference type="InterPro" id="IPR014729">
    <property type="entry name" value="Rossmann-like_a/b/a_fold"/>
</dbReference>
<dbReference type="Pfam" id="PF00133">
    <property type="entry name" value="tRNA-synt_1"/>
    <property type="match status" value="1"/>
</dbReference>
<keyword evidence="11" id="KW-0067">ATP-binding</keyword>
<evidence type="ECO:0000256" key="15">
    <source>
        <dbReference type="ARBA" id="ARBA00048359"/>
    </source>
</evidence>
<dbReference type="InterPro" id="IPR009080">
    <property type="entry name" value="tRNAsynth_Ia_anticodon-bd"/>
</dbReference>
<keyword evidence="12" id="KW-0648">Protein biosynthesis</keyword>
<dbReference type="GO" id="GO:0000049">
    <property type="term" value="F:tRNA binding"/>
    <property type="evidence" value="ECO:0007669"/>
    <property type="project" value="InterPro"/>
</dbReference>
<comment type="similarity">
    <text evidence="3">Belongs to the class-I aminoacyl-tRNA synthetase family. IleS type 2 subfamily.</text>
</comment>
<dbReference type="Pfam" id="PF08264">
    <property type="entry name" value="Anticodon_1"/>
    <property type="match status" value="1"/>
</dbReference>
<name>A0A7C5HB96_9CHLB</name>
<accession>A0A7C5HB96</accession>
<dbReference type="Gene3D" id="1.10.730.10">
    <property type="entry name" value="Isoleucyl-tRNA Synthetase, Domain 1"/>
    <property type="match status" value="1"/>
</dbReference>
<dbReference type="HAMAP" id="MF_02003">
    <property type="entry name" value="Ile_tRNA_synth_type2"/>
    <property type="match status" value="1"/>
</dbReference>
<gene>
    <name evidence="19" type="ORF">ENL07_02385</name>
</gene>
<dbReference type="PANTHER" id="PTHR42780:SF1">
    <property type="entry name" value="ISOLEUCINE--TRNA LIGASE, CYTOPLASMIC"/>
    <property type="match status" value="1"/>
</dbReference>
<dbReference type="PRINTS" id="PR00984">
    <property type="entry name" value="TRNASYNTHILE"/>
</dbReference>
<dbReference type="InterPro" id="IPR009008">
    <property type="entry name" value="Val/Leu/Ile-tRNA-synth_edit"/>
</dbReference>
<evidence type="ECO:0000256" key="6">
    <source>
        <dbReference type="ARBA" id="ARBA00022490"/>
    </source>
</evidence>
<evidence type="ECO:0000256" key="10">
    <source>
        <dbReference type="ARBA" id="ARBA00022833"/>
    </source>
</evidence>
<feature type="domain" description="Methionyl/Valyl/Leucyl/Isoleucyl-tRNA synthetase anticodon-binding" evidence="18">
    <location>
        <begin position="711"/>
        <end position="863"/>
    </location>
</feature>
<dbReference type="InterPro" id="IPR002300">
    <property type="entry name" value="aa-tRNA-synth_Ia"/>
</dbReference>
<evidence type="ECO:0000256" key="16">
    <source>
        <dbReference type="NCBIfam" id="TIGR00392"/>
    </source>
</evidence>
<dbReference type="InterPro" id="IPR013155">
    <property type="entry name" value="M/V/L/I-tRNA-synth_anticd-bd"/>
</dbReference>
<dbReference type="Pfam" id="PF19302">
    <property type="entry name" value="DUF5915"/>
    <property type="match status" value="1"/>
</dbReference>
<keyword evidence="6" id="KW-0963">Cytoplasm</keyword>
<evidence type="ECO:0000256" key="14">
    <source>
        <dbReference type="ARBA" id="ARBA00025217"/>
    </source>
</evidence>
<evidence type="ECO:0000256" key="4">
    <source>
        <dbReference type="ARBA" id="ARBA00011245"/>
    </source>
</evidence>
<dbReference type="CDD" id="cd07961">
    <property type="entry name" value="Anticodon_Ia_Ile_ABEc"/>
    <property type="match status" value="1"/>
</dbReference>
<dbReference type="FunFam" id="3.40.50.620:FF:000063">
    <property type="entry name" value="Isoleucine--tRNA ligase"/>
    <property type="match status" value="1"/>
</dbReference>
<evidence type="ECO:0000256" key="1">
    <source>
        <dbReference type="ARBA" id="ARBA00001947"/>
    </source>
</evidence>
<dbReference type="EMBL" id="DRSQ01000054">
    <property type="protein sequence ID" value="HHE31499.1"/>
    <property type="molecule type" value="Genomic_DNA"/>
</dbReference>
<organism evidence="19">
    <name type="scientific">Chlorobaculum parvum</name>
    <dbReference type="NCBI Taxonomy" id="274539"/>
    <lineage>
        <taxon>Bacteria</taxon>
        <taxon>Pseudomonadati</taxon>
        <taxon>Chlorobiota</taxon>
        <taxon>Chlorobiia</taxon>
        <taxon>Chlorobiales</taxon>
        <taxon>Chlorobiaceae</taxon>
        <taxon>Chlorobaculum</taxon>
    </lineage>
</organism>